<reference evidence="1" key="1">
    <citation type="submission" date="2023-11" db="EMBL/GenBank/DDBJ databases">
        <authorList>
            <person name="Poullet M."/>
        </authorList>
    </citation>
    <scope>NUCLEOTIDE SEQUENCE</scope>
    <source>
        <strain evidence="1">E1834</strain>
    </source>
</reference>
<evidence type="ECO:0000313" key="2">
    <source>
        <dbReference type="Proteomes" id="UP001497535"/>
    </source>
</evidence>
<dbReference type="Proteomes" id="UP001497535">
    <property type="component" value="Unassembled WGS sequence"/>
</dbReference>
<evidence type="ECO:0000313" key="1">
    <source>
        <dbReference type="EMBL" id="CAK5020982.1"/>
    </source>
</evidence>
<keyword evidence="2" id="KW-1185">Reference proteome</keyword>
<gene>
    <name evidence="1" type="ORF">MENTE1834_LOCUS4595</name>
</gene>
<sequence>MPLIDMDLAAWVLVVLCSILFLDHGNPRISRNIFQNRHALCDRFCCYHERCKFHHIFHIV</sequence>
<dbReference type="EMBL" id="CAVMJV010000003">
    <property type="protein sequence ID" value="CAK5020982.1"/>
    <property type="molecule type" value="Genomic_DNA"/>
</dbReference>
<protein>
    <submittedName>
        <fullName evidence="1">Uncharacterized protein</fullName>
    </submittedName>
</protein>
<organism evidence="1 2">
    <name type="scientific">Meloidogyne enterolobii</name>
    <name type="common">Root-knot nematode worm</name>
    <name type="synonym">Meloidogyne mayaguensis</name>
    <dbReference type="NCBI Taxonomy" id="390850"/>
    <lineage>
        <taxon>Eukaryota</taxon>
        <taxon>Metazoa</taxon>
        <taxon>Ecdysozoa</taxon>
        <taxon>Nematoda</taxon>
        <taxon>Chromadorea</taxon>
        <taxon>Rhabditida</taxon>
        <taxon>Tylenchina</taxon>
        <taxon>Tylenchomorpha</taxon>
        <taxon>Tylenchoidea</taxon>
        <taxon>Meloidogynidae</taxon>
        <taxon>Meloidogyninae</taxon>
        <taxon>Meloidogyne</taxon>
    </lineage>
</organism>
<comment type="caution">
    <text evidence="1">The sequence shown here is derived from an EMBL/GenBank/DDBJ whole genome shotgun (WGS) entry which is preliminary data.</text>
</comment>
<name>A0ACB0XWI5_MELEN</name>
<proteinExistence type="predicted"/>
<accession>A0ACB0XWI5</accession>